<feature type="domain" description="MacB-like periplasmic core" evidence="8">
    <location>
        <begin position="20"/>
        <end position="251"/>
    </location>
</feature>
<dbReference type="PANTHER" id="PTHR30572:SF18">
    <property type="entry name" value="ABC-TYPE MACROLIDE FAMILY EXPORT SYSTEM PERMEASE COMPONENT 2"/>
    <property type="match status" value="1"/>
</dbReference>
<protein>
    <submittedName>
        <fullName evidence="9">FtsX-like permease family protein</fullName>
    </submittedName>
</protein>
<dbReference type="AlphaFoldDB" id="A0A4U3L120"/>
<dbReference type="Pfam" id="PF02687">
    <property type="entry name" value="FtsX"/>
    <property type="match status" value="2"/>
</dbReference>
<evidence type="ECO:0000256" key="1">
    <source>
        <dbReference type="ARBA" id="ARBA00004651"/>
    </source>
</evidence>
<feature type="domain" description="ABC3 transporter permease C-terminal" evidence="7">
    <location>
        <begin position="696"/>
        <end position="808"/>
    </location>
</feature>
<reference evidence="9 10" key="1">
    <citation type="submission" date="2019-05" db="EMBL/GenBank/DDBJ databases">
        <title>Panacibacter sp. strain 17mud1-8 Genome sequencing and assembly.</title>
        <authorList>
            <person name="Chhetri G."/>
        </authorList>
    </citation>
    <scope>NUCLEOTIDE SEQUENCE [LARGE SCALE GENOMIC DNA]</scope>
    <source>
        <strain evidence="9 10">17mud1-8</strain>
    </source>
</reference>
<gene>
    <name evidence="9" type="ORF">FC093_14715</name>
</gene>
<evidence type="ECO:0000256" key="2">
    <source>
        <dbReference type="ARBA" id="ARBA00022475"/>
    </source>
</evidence>
<feature type="transmembrane region" description="Helical" evidence="6">
    <location>
        <begin position="744"/>
        <end position="763"/>
    </location>
</feature>
<dbReference type="EMBL" id="SZQL01000012">
    <property type="protein sequence ID" value="TKK67137.1"/>
    <property type="molecule type" value="Genomic_DNA"/>
</dbReference>
<dbReference type="Pfam" id="PF12704">
    <property type="entry name" value="MacB_PCD"/>
    <property type="match status" value="2"/>
</dbReference>
<feature type="transmembrane region" description="Helical" evidence="6">
    <location>
        <begin position="391"/>
        <end position="415"/>
    </location>
</feature>
<keyword evidence="5 6" id="KW-0472">Membrane</keyword>
<evidence type="ECO:0000256" key="6">
    <source>
        <dbReference type="SAM" id="Phobius"/>
    </source>
</evidence>
<feature type="transmembrane region" description="Helical" evidence="6">
    <location>
        <begin position="436"/>
        <end position="459"/>
    </location>
</feature>
<name>A0A4U3L120_9BACT</name>
<feature type="transmembrane region" description="Helical" evidence="6">
    <location>
        <begin position="695"/>
        <end position="716"/>
    </location>
</feature>
<feature type="domain" description="ABC3 transporter permease C-terminal" evidence="7">
    <location>
        <begin position="303"/>
        <end position="416"/>
    </location>
</feature>
<dbReference type="InterPro" id="IPR003838">
    <property type="entry name" value="ABC3_permease_C"/>
</dbReference>
<accession>A0A4U3L120</accession>
<feature type="domain" description="MacB-like periplasmic core" evidence="8">
    <location>
        <begin position="447"/>
        <end position="616"/>
    </location>
</feature>
<comment type="subcellular location">
    <subcellularLocation>
        <location evidence="1">Cell membrane</location>
        <topology evidence="1">Multi-pass membrane protein</topology>
    </subcellularLocation>
</comment>
<dbReference type="RefSeq" id="WP_137262567.1">
    <property type="nucleotide sequence ID" value="NZ_SZQL01000012.1"/>
</dbReference>
<keyword evidence="3 6" id="KW-0812">Transmembrane</keyword>
<dbReference type="InterPro" id="IPR025857">
    <property type="entry name" value="MacB_PCD"/>
</dbReference>
<proteinExistence type="predicted"/>
<feature type="transmembrane region" description="Helical" evidence="6">
    <location>
        <begin position="21"/>
        <end position="42"/>
    </location>
</feature>
<keyword evidence="4 6" id="KW-1133">Transmembrane helix</keyword>
<dbReference type="InterPro" id="IPR050250">
    <property type="entry name" value="Macrolide_Exporter_MacB"/>
</dbReference>
<feature type="transmembrane region" description="Helical" evidence="6">
    <location>
        <begin position="297"/>
        <end position="317"/>
    </location>
</feature>
<feature type="transmembrane region" description="Helical" evidence="6">
    <location>
        <begin position="775"/>
        <end position="796"/>
    </location>
</feature>
<sequence length="815" mass="90542">MIKTYFRLAYRSLAKNKLFSFINVFGLAIGLTCCLLISMYIYQELSYDAHQKLGDRLYQLGTESTIEGKASRYGRTPATMVPAMQQEFPEIESTARLVNLFQDDKTLLQYQIGNDVKSFYETKGYLADSTFFRLFTYSFKEGNAATALNEPNSVVISDEIAHKIFGNEPALNKTLHINSNTNGEYDFKVTGVFTPAKTPSHIDARFIMSMKGGDVAQWVSGMTDMVNNNMFFSYLLLKPGADAKKLEAKFAAFIQKHAGDDLKGSGRSRKQYLTPVRAIHLYANDEGNVTPGGSLSYLYILLSIAFVTLLIACVNFMNLSTARSSKRALEIGVRKVLGAEKKALIKQFLCEAVLLSLLAFIIAVAGSFLLLPLFENVSGKTFAFSLNQYAGLLGGFLLVTIAAGFIAGLYPAFYLSAFRPVTVLKGRFSNSLAAISFRKVLVVFQFVISVALIVASASINNQMRFLRNQDLGFIKDQQVIIPLRTTTAKNIYASLKDELANAAAVDKVGASIYYPGITNTTDWLLYKQGSTAAQNKDVFINFVDDSYLQTLGITPIAGRLFSKQFPADTNNRIILNEQAVKTFGFANANDAVGKNIVGEFGGQQNLFNIVGVVKDFHFKDLHTGIESYGFFLNSRPSYDYLIAHVQVGNIKTALSSMAAIWSKLNPNEPFEYSFLDQDFERNYAAEDRLAAIIRYFTIVAIFISCLGLFGLTTFTIEQRTKEMGIRKVLGASNVGIVSLLSKDFLKLVFISFFIASPVAWYFINRWLEGFAYRAPFTIWIILSAWATAFLIAFLTISIQAIKVAISNPVKNLRTE</sequence>
<evidence type="ECO:0000313" key="9">
    <source>
        <dbReference type="EMBL" id="TKK67137.1"/>
    </source>
</evidence>
<evidence type="ECO:0000259" key="8">
    <source>
        <dbReference type="Pfam" id="PF12704"/>
    </source>
</evidence>
<evidence type="ECO:0000259" key="7">
    <source>
        <dbReference type="Pfam" id="PF02687"/>
    </source>
</evidence>
<evidence type="ECO:0000313" key="10">
    <source>
        <dbReference type="Proteomes" id="UP000305848"/>
    </source>
</evidence>
<keyword evidence="10" id="KW-1185">Reference proteome</keyword>
<evidence type="ECO:0000256" key="4">
    <source>
        <dbReference type="ARBA" id="ARBA00022989"/>
    </source>
</evidence>
<evidence type="ECO:0000256" key="3">
    <source>
        <dbReference type="ARBA" id="ARBA00022692"/>
    </source>
</evidence>
<comment type="caution">
    <text evidence="9">The sequence shown here is derived from an EMBL/GenBank/DDBJ whole genome shotgun (WGS) entry which is preliminary data.</text>
</comment>
<keyword evidence="2" id="KW-1003">Cell membrane</keyword>
<dbReference type="OrthoDB" id="5933722at2"/>
<dbReference type="GO" id="GO:0005886">
    <property type="term" value="C:plasma membrane"/>
    <property type="evidence" value="ECO:0007669"/>
    <property type="project" value="UniProtKB-SubCell"/>
</dbReference>
<evidence type="ECO:0000256" key="5">
    <source>
        <dbReference type="ARBA" id="ARBA00023136"/>
    </source>
</evidence>
<dbReference type="GO" id="GO:0022857">
    <property type="term" value="F:transmembrane transporter activity"/>
    <property type="evidence" value="ECO:0007669"/>
    <property type="project" value="TreeGrafter"/>
</dbReference>
<dbReference type="Proteomes" id="UP000305848">
    <property type="component" value="Unassembled WGS sequence"/>
</dbReference>
<feature type="transmembrane region" description="Helical" evidence="6">
    <location>
        <begin position="348"/>
        <end position="371"/>
    </location>
</feature>
<dbReference type="PANTHER" id="PTHR30572">
    <property type="entry name" value="MEMBRANE COMPONENT OF TRANSPORTER-RELATED"/>
    <property type="match status" value="1"/>
</dbReference>
<organism evidence="9 10">
    <name type="scientific">Ilyomonas limi</name>
    <dbReference type="NCBI Taxonomy" id="2575867"/>
    <lineage>
        <taxon>Bacteria</taxon>
        <taxon>Pseudomonadati</taxon>
        <taxon>Bacteroidota</taxon>
        <taxon>Chitinophagia</taxon>
        <taxon>Chitinophagales</taxon>
        <taxon>Chitinophagaceae</taxon>
        <taxon>Ilyomonas</taxon>
    </lineage>
</organism>